<keyword evidence="1" id="KW-0472">Membrane</keyword>
<sequence>MMCANYPTLIMSIGICVKNNSLASANLSSRVGLGFLFIYHGLVPKIIYLSAVEIQLVELSGVGIRAEILSPLAGILEIVLGLSIVFLRNSLYPIYLAAGSLVLLLLFTALFMPSILIEAFNPVSTNSLGLVLCYIIVISQSTSKY</sequence>
<reference evidence="3" key="1">
    <citation type="submission" date="2017-08" db="EMBL/GenBank/DDBJ databases">
        <title>A dynamic microbial community with high functional redundancy inhabits the cold, oxic subseafloor aquifer.</title>
        <authorList>
            <person name="Tully B.J."/>
            <person name="Wheat C.G."/>
            <person name="Glazer B.T."/>
            <person name="Huber J.A."/>
        </authorList>
    </citation>
    <scope>NUCLEOTIDE SEQUENCE [LARGE SCALE GENOMIC DNA]</scope>
</reference>
<keyword evidence="1" id="KW-0812">Transmembrane</keyword>
<evidence type="ECO:0000313" key="3">
    <source>
        <dbReference type="Proteomes" id="UP000218172"/>
    </source>
</evidence>
<accession>A0A2A4ML76</accession>
<feature type="transmembrane region" description="Helical" evidence="1">
    <location>
        <begin position="31"/>
        <end position="48"/>
    </location>
</feature>
<protein>
    <submittedName>
        <fullName evidence="2">DoxX family protein</fullName>
    </submittedName>
</protein>
<evidence type="ECO:0000313" key="2">
    <source>
        <dbReference type="EMBL" id="PCH60504.1"/>
    </source>
</evidence>
<evidence type="ECO:0000256" key="1">
    <source>
        <dbReference type="SAM" id="Phobius"/>
    </source>
</evidence>
<dbReference type="Proteomes" id="UP000218172">
    <property type="component" value="Unassembled WGS sequence"/>
</dbReference>
<proteinExistence type="predicted"/>
<gene>
    <name evidence="2" type="ORF">COC19_05865</name>
</gene>
<dbReference type="InterPro" id="IPR025695">
    <property type="entry name" value="DoxX-like"/>
</dbReference>
<feature type="transmembrane region" description="Helical" evidence="1">
    <location>
        <begin position="94"/>
        <end position="117"/>
    </location>
</feature>
<dbReference type="EMBL" id="NVQR01000090">
    <property type="protein sequence ID" value="PCH60504.1"/>
    <property type="molecule type" value="Genomic_DNA"/>
</dbReference>
<feature type="transmembrane region" description="Helical" evidence="1">
    <location>
        <begin position="68"/>
        <end position="87"/>
    </location>
</feature>
<organism evidence="2 3">
    <name type="scientific">SAR86 cluster bacterium</name>
    <dbReference type="NCBI Taxonomy" id="2030880"/>
    <lineage>
        <taxon>Bacteria</taxon>
        <taxon>Pseudomonadati</taxon>
        <taxon>Pseudomonadota</taxon>
        <taxon>Gammaproteobacteria</taxon>
        <taxon>SAR86 cluster</taxon>
    </lineage>
</organism>
<feature type="transmembrane region" description="Helical" evidence="1">
    <location>
        <begin position="123"/>
        <end position="139"/>
    </location>
</feature>
<keyword evidence="1" id="KW-1133">Transmembrane helix</keyword>
<comment type="caution">
    <text evidence="2">The sequence shown here is derived from an EMBL/GenBank/DDBJ whole genome shotgun (WGS) entry which is preliminary data.</text>
</comment>
<dbReference type="AlphaFoldDB" id="A0A2A4ML76"/>
<dbReference type="Pfam" id="PF13781">
    <property type="entry name" value="DoxX_3"/>
    <property type="match status" value="1"/>
</dbReference>
<name>A0A2A4ML76_9GAMM</name>